<organism evidence="3 4">
    <name type="scientific">Oryctes borbonicus</name>
    <dbReference type="NCBI Taxonomy" id="1629725"/>
    <lineage>
        <taxon>Eukaryota</taxon>
        <taxon>Metazoa</taxon>
        <taxon>Ecdysozoa</taxon>
        <taxon>Arthropoda</taxon>
        <taxon>Hexapoda</taxon>
        <taxon>Insecta</taxon>
        <taxon>Pterygota</taxon>
        <taxon>Neoptera</taxon>
        <taxon>Endopterygota</taxon>
        <taxon>Coleoptera</taxon>
        <taxon>Polyphaga</taxon>
        <taxon>Scarabaeiformia</taxon>
        <taxon>Scarabaeidae</taxon>
        <taxon>Dynastinae</taxon>
        <taxon>Oryctes</taxon>
    </lineage>
</organism>
<dbReference type="Proteomes" id="UP000051574">
    <property type="component" value="Unassembled WGS sequence"/>
</dbReference>
<dbReference type="OrthoDB" id="71310at2759"/>
<evidence type="ECO:0000313" key="4">
    <source>
        <dbReference type="Proteomes" id="UP000051574"/>
    </source>
</evidence>
<keyword evidence="4" id="KW-1185">Reference proteome</keyword>
<feature type="transmembrane region" description="Helical" evidence="1">
    <location>
        <begin position="75"/>
        <end position="94"/>
    </location>
</feature>
<proteinExistence type="predicted"/>
<feature type="transmembrane region" description="Helical" evidence="1">
    <location>
        <begin position="100"/>
        <end position="120"/>
    </location>
</feature>
<reference evidence="3 4" key="1">
    <citation type="submission" date="2015-09" db="EMBL/GenBank/DDBJ databases">
        <title>Draft genome of the scarab beetle Oryctes borbonicus.</title>
        <authorList>
            <person name="Meyer J.M."/>
            <person name="Markov G.V."/>
            <person name="Baskaran P."/>
            <person name="Herrmann M."/>
            <person name="Sommer R.J."/>
            <person name="Roedelsperger C."/>
        </authorList>
    </citation>
    <scope>NUCLEOTIDE SEQUENCE [LARGE SCALE GENOMIC DNA]</scope>
    <source>
        <strain evidence="3">OB123</strain>
        <tissue evidence="3">Whole animal</tissue>
    </source>
</reference>
<evidence type="ECO:0000256" key="1">
    <source>
        <dbReference type="SAM" id="Phobius"/>
    </source>
</evidence>
<evidence type="ECO:0000313" key="3">
    <source>
        <dbReference type="EMBL" id="KRT82964.1"/>
    </source>
</evidence>
<feature type="domain" description="SAYSvFN" evidence="2">
    <location>
        <begin position="90"/>
        <end position="158"/>
    </location>
</feature>
<evidence type="ECO:0000259" key="2">
    <source>
        <dbReference type="Pfam" id="PF10260"/>
    </source>
</evidence>
<protein>
    <recommendedName>
        <fullName evidence="2">SAYSvFN domain-containing protein</fullName>
    </recommendedName>
</protein>
<accession>A0A0T6B6H3</accession>
<keyword evidence="1" id="KW-0812">Transmembrane</keyword>
<keyword evidence="1" id="KW-1133">Transmembrane helix</keyword>
<dbReference type="PANTHER" id="PTHR13527:SF0">
    <property type="entry name" value="SAYSVFN DOMAIN-CONTAINING PROTEIN 1"/>
    <property type="match status" value="1"/>
</dbReference>
<keyword evidence="1" id="KW-0472">Membrane</keyword>
<gene>
    <name evidence="3" type="ORF">AMK59_4577</name>
</gene>
<dbReference type="Pfam" id="PF10260">
    <property type="entry name" value="SAYSvFN"/>
    <property type="match status" value="1"/>
</dbReference>
<name>A0A0T6B6H3_9SCAR</name>
<sequence>MEEKLAKYRAEKEREAFINQSKERPKKIFSLPIQRNKQTIDREIVIDATPEEQEKLINNSTNEDVRSIASEAEDISCCSLLDIVTYALWFIIWASLYAVFIKLQFGTVYLIVSGIIFICLNTRTKPKKPNEISAYSVFNKDCKSIDGTLKAEQLERQMIFGRGVFHV</sequence>
<dbReference type="AlphaFoldDB" id="A0A0T6B6H3"/>
<dbReference type="EMBL" id="LJIG01009496">
    <property type="protein sequence ID" value="KRT82964.1"/>
    <property type="molecule type" value="Genomic_DNA"/>
</dbReference>
<dbReference type="InterPro" id="IPR039159">
    <property type="entry name" value="SAYSD1"/>
</dbReference>
<comment type="caution">
    <text evidence="3">The sequence shown here is derived from an EMBL/GenBank/DDBJ whole genome shotgun (WGS) entry which is preliminary data.</text>
</comment>
<dbReference type="InterPro" id="IPR019387">
    <property type="entry name" value="SAYSvFN_dom"/>
</dbReference>
<dbReference type="PANTHER" id="PTHR13527">
    <property type="entry name" value="SAYSVFN DOMAIN-CONTAINING PROTEIN 1"/>
    <property type="match status" value="1"/>
</dbReference>